<feature type="chain" id="PRO_5012351974" evidence="2">
    <location>
        <begin position="24"/>
        <end position="165"/>
    </location>
</feature>
<evidence type="ECO:0000256" key="2">
    <source>
        <dbReference type="SAM" id="SignalP"/>
    </source>
</evidence>
<accession>A0A210Q4S8</accession>
<evidence type="ECO:0000256" key="1">
    <source>
        <dbReference type="ARBA" id="ARBA00023157"/>
    </source>
</evidence>
<dbReference type="AlphaFoldDB" id="A0A210Q4S8"/>
<dbReference type="InterPro" id="IPR016187">
    <property type="entry name" value="CTDL_fold"/>
</dbReference>
<dbReference type="InterPro" id="IPR001304">
    <property type="entry name" value="C-type_lectin-like"/>
</dbReference>
<comment type="caution">
    <text evidence="4">The sequence shown here is derived from an EMBL/GenBank/DDBJ whole genome shotgun (WGS) entry which is preliminary data.</text>
</comment>
<reference evidence="4 5" key="1">
    <citation type="journal article" date="2017" name="Nat. Ecol. Evol.">
        <title>Scallop genome provides insights into evolution of bilaterian karyotype and development.</title>
        <authorList>
            <person name="Wang S."/>
            <person name="Zhang J."/>
            <person name="Jiao W."/>
            <person name="Li J."/>
            <person name="Xun X."/>
            <person name="Sun Y."/>
            <person name="Guo X."/>
            <person name="Huan P."/>
            <person name="Dong B."/>
            <person name="Zhang L."/>
            <person name="Hu X."/>
            <person name="Sun X."/>
            <person name="Wang J."/>
            <person name="Zhao C."/>
            <person name="Wang Y."/>
            <person name="Wang D."/>
            <person name="Huang X."/>
            <person name="Wang R."/>
            <person name="Lv J."/>
            <person name="Li Y."/>
            <person name="Zhang Z."/>
            <person name="Liu B."/>
            <person name="Lu W."/>
            <person name="Hui Y."/>
            <person name="Liang J."/>
            <person name="Zhou Z."/>
            <person name="Hou R."/>
            <person name="Li X."/>
            <person name="Liu Y."/>
            <person name="Li H."/>
            <person name="Ning X."/>
            <person name="Lin Y."/>
            <person name="Zhao L."/>
            <person name="Xing Q."/>
            <person name="Dou J."/>
            <person name="Li Y."/>
            <person name="Mao J."/>
            <person name="Guo H."/>
            <person name="Dou H."/>
            <person name="Li T."/>
            <person name="Mu C."/>
            <person name="Jiang W."/>
            <person name="Fu Q."/>
            <person name="Fu X."/>
            <person name="Miao Y."/>
            <person name="Liu J."/>
            <person name="Yu Q."/>
            <person name="Li R."/>
            <person name="Liao H."/>
            <person name="Li X."/>
            <person name="Kong Y."/>
            <person name="Jiang Z."/>
            <person name="Chourrout D."/>
            <person name="Li R."/>
            <person name="Bao Z."/>
        </authorList>
    </citation>
    <scope>NUCLEOTIDE SEQUENCE [LARGE SCALE GENOMIC DNA]</scope>
    <source>
        <strain evidence="4 5">PY_sf001</strain>
    </source>
</reference>
<dbReference type="InterPro" id="IPR018378">
    <property type="entry name" value="C-type_lectin_CS"/>
</dbReference>
<keyword evidence="5" id="KW-1185">Reference proteome</keyword>
<dbReference type="SMART" id="SM00034">
    <property type="entry name" value="CLECT"/>
    <property type="match status" value="1"/>
</dbReference>
<dbReference type="Proteomes" id="UP000242188">
    <property type="component" value="Unassembled WGS sequence"/>
</dbReference>
<organism evidence="4 5">
    <name type="scientific">Mizuhopecten yessoensis</name>
    <name type="common">Japanese scallop</name>
    <name type="synonym">Patinopecten yessoensis</name>
    <dbReference type="NCBI Taxonomy" id="6573"/>
    <lineage>
        <taxon>Eukaryota</taxon>
        <taxon>Metazoa</taxon>
        <taxon>Spiralia</taxon>
        <taxon>Lophotrochozoa</taxon>
        <taxon>Mollusca</taxon>
        <taxon>Bivalvia</taxon>
        <taxon>Autobranchia</taxon>
        <taxon>Pteriomorphia</taxon>
        <taxon>Pectinida</taxon>
        <taxon>Pectinoidea</taxon>
        <taxon>Pectinidae</taxon>
        <taxon>Mizuhopecten</taxon>
    </lineage>
</organism>
<dbReference type="Pfam" id="PF00059">
    <property type="entry name" value="Lectin_C"/>
    <property type="match status" value="1"/>
</dbReference>
<proteinExistence type="predicted"/>
<dbReference type="PROSITE" id="PS50041">
    <property type="entry name" value="C_TYPE_LECTIN_2"/>
    <property type="match status" value="1"/>
</dbReference>
<keyword evidence="2" id="KW-0732">Signal</keyword>
<gene>
    <name evidence="4" type="ORF">KP79_PYT24209</name>
</gene>
<dbReference type="CDD" id="cd00037">
    <property type="entry name" value="CLECT"/>
    <property type="match status" value="1"/>
</dbReference>
<name>A0A210Q4S8_MIZYE</name>
<sequence>MAAFSLVSSICLLVAIATGSGLAECPDEWVSFQESCYYFVNNHTTWHASSAYCQSQQSEIVAVDSQAENDFLVRYMRRLGCAFNTLFWIGATDMITDGVWVWTSSLSPLSYFNWGPNEPNGLTNEDCISVTHDSGTWNDFSCRAPLYYVCELKQKTCGVGSTVIG</sequence>
<dbReference type="EMBL" id="NEDP02005018">
    <property type="protein sequence ID" value="OWF43738.1"/>
    <property type="molecule type" value="Genomic_DNA"/>
</dbReference>
<dbReference type="OrthoDB" id="10047605at2759"/>
<feature type="signal peptide" evidence="2">
    <location>
        <begin position="1"/>
        <end position="23"/>
    </location>
</feature>
<keyword evidence="4" id="KW-0675">Receptor</keyword>
<dbReference type="Gene3D" id="3.10.100.10">
    <property type="entry name" value="Mannose-Binding Protein A, subunit A"/>
    <property type="match status" value="1"/>
</dbReference>
<evidence type="ECO:0000313" key="5">
    <source>
        <dbReference type="Proteomes" id="UP000242188"/>
    </source>
</evidence>
<feature type="domain" description="C-type lectin" evidence="3">
    <location>
        <begin position="32"/>
        <end position="151"/>
    </location>
</feature>
<dbReference type="InterPro" id="IPR016186">
    <property type="entry name" value="C-type_lectin-like/link_sf"/>
</dbReference>
<dbReference type="PROSITE" id="PS00615">
    <property type="entry name" value="C_TYPE_LECTIN_1"/>
    <property type="match status" value="1"/>
</dbReference>
<dbReference type="SUPFAM" id="SSF56436">
    <property type="entry name" value="C-type lectin-like"/>
    <property type="match status" value="1"/>
</dbReference>
<evidence type="ECO:0000313" key="4">
    <source>
        <dbReference type="EMBL" id="OWF43738.1"/>
    </source>
</evidence>
<evidence type="ECO:0000259" key="3">
    <source>
        <dbReference type="PROSITE" id="PS50041"/>
    </source>
</evidence>
<dbReference type="PANTHER" id="PTHR22803">
    <property type="entry name" value="MANNOSE, PHOSPHOLIPASE, LECTIN RECEPTOR RELATED"/>
    <property type="match status" value="1"/>
</dbReference>
<dbReference type="InterPro" id="IPR050111">
    <property type="entry name" value="C-type_lectin/snaclec_domain"/>
</dbReference>
<keyword evidence="1" id="KW-1015">Disulfide bond</keyword>
<protein>
    <submittedName>
        <fullName evidence="4">Low affinity immunoglobulin epsilon Fc receptor</fullName>
    </submittedName>
</protein>